<dbReference type="PROSITE" id="PS51257">
    <property type="entry name" value="PROKAR_LIPOPROTEIN"/>
    <property type="match status" value="1"/>
</dbReference>
<dbReference type="Proteomes" id="UP001630127">
    <property type="component" value="Unassembled WGS sequence"/>
</dbReference>
<dbReference type="PANTHER" id="PTHR33076">
    <property type="entry name" value="NON-SPECIFIC LIPID-TRANSFER PROTEIN 2-RELATED"/>
    <property type="match status" value="1"/>
</dbReference>
<dbReference type="Gene3D" id="1.10.110.10">
    <property type="entry name" value="Plant lipid-transfer and hydrophobic proteins"/>
    <property type="match status" value="1"/>
</dbReference>
<feature type="domain" description="Bifunctional inhibitor/plant lipid transfer protein/seed storage helical" evidence="6">
    <location>
        <begin position="28"/>
        <end position="113"/>
    </location>
</feature>
<name>A0ABD2ZU16_9GENT</name>
<evidence type="ECO:0000256" key="1">
    <source>
        <dbReference type="ARBA" id="ARBA00009748"/>
    </source>
</evidence>
<accession>A0ABD2ZU16</accession>
<protein>
    <recommendedName>
        <fullName evidence="4">Non-specific lipid-transfer protein</fullName>
    </recommendedName>
</protein>
<organism evidence="7 8">
    <name type="scientific">Cinchona calisaya</name>
    <dbReference type="NCBI Taxonomy" id="153742"/>
    <lineage>
        <taxon>Eukaryota</taxon>
        <taxon>Viridiplantae</taxon>
        <taxon>Streptophyta</taxon>
        <taxon>Embryophyta</taxon>
        <taxon>Tracheophyta</taxon>
        <taxon>Spermatophyta</taxon>
        <taxon>Magnoliopsida</taxon>
        <taxon>eudicotyledons</taxon>
        <taxon>Gunneridae</taxon>
        <taxon>Pentapetalae</taxon>
        <taxon>asterids</taxon>
        <taxon>lamiids</taxon>
        <taxon>Gentianales</taxon>
        <taxon>Rubiaceae</taxon>
        <taxon>Cinchonoideae</taxon>
        <taxon>Cinchoneae</taxon>
        <taxon>Cinchona</taxon>
    </lineage>
</organism>
<evidence type="ECO:0000259" key="6">
    <source>
        <dbReference type="SMART" id="SM00499"/>
    </source>
</evidence>
<evidence type="ECO:0000313" key="7">
    <source>
        <dbReference type="EMBL" id="KAL3522912.1"/>
    </source>
</evidence>
<dbReference type="SUPFAM" id="SSF47699">
    <property type="entry name" value="Bifunctional inhibitor/lipid-transfer protein/seed storage 2S albumin"/>
    <property type="match status" value="1"/>
</dbReference>
<keyword evidence="3 4" id="KW-0446">Lipid-binding</keyword>
<feature type="signal peptide" evidence="5">
    <location>
        <begin position="1"/>
        <end position="24"/>
    </location>
</feature>
<dbReference type="PRINTS" id="PR00382">
    <property type="entry name" value="LIPIDTRNSFER"/>
</dbReference>
<dbReference type="InterPro" id="IPR016140">
    <property type="entry name" value="Bifunc_inhib/LTP/seed_store"/>
</dbReference>
<dbReference type="CDD" id="cd01960">
    <property type="entry name" value="nsLTP1"/>
    <property type="match status" value="1"/>
</dbReference>
<dbReference type="PROSITE" id="PS00597">
    <property type="entry name" value="PLANT_LTP"/>
    <property type="match status" value="1"/>
</dbReference>
<comment type="similarity">
    <text evidence="1 4">Belongs to the plant LTP family.</text>
</comment>
<gene>
    <name evidence="7" type="ORF">ACH5RR_015746</name>
</gene>
<reference evidence="7 8" key="1">
    <citation type="submission" date="2024-11" db="EMBL/GenBank/DDBJ databases">
        <title>A near-complete genome assembly of Cinchona calisaya.</title>
        <authorList>
            <person name="Lian D.C."/>
            <person name="Zhao X.W."/>
            <person name="Wei L."/>
        </authorList>
    </citation>
    <scope>NUCLEOTIDE SEQUENCE [LARGE SCALE GENOMIC DNA]</scope>
    <source>
        <tissue evidence="7">Nenye</tissue>
    </source>
</reference>
<dbReference type="InterPro" id="IPR000528">
    <property type="entry name" value="Plant_nsLTP"/>
</dbReference>
<comment type="caution">
    <text evidence="7">The sequence shown here is derived from an EMBL/GenBank/DDBJ whole genome shotgun (WGS) entry which is preliminary data.</text>
</comment>
<keyword evidence="5" id="KW-0732">Signal</keyword>
<evidence type="ECO:0000256" key="5">
    <source>
        <dbReference type="SAM" id="SignalP"/>
    </source>
</evidence>
<evidence type="ECO:0000256" key="4">
    <source>
        <dbReference type="RuleBase" id="RU000628"/>
    </source>
</evidence>
<proteinExistence type="inferred from homology"/>
<dbReference type="AlphaFoldDB" id="A0ABD2ZU16"/>
<evidence type="ECO:0000313" key="8">
    <source>
        <dbReference type="Proteomes" id="UP001630127"/>
    </source>
</evidence>
<sequence>MKSSCFSVILVLSLLFAVAHLSNAAFSCGTVDVKAAACVTYAQGKDAAPSTACCDNLRQLAQGVKSLDDKKDICRCLKAGVKNFAGVQDKLLSKIPGACRINVGFPVSLKTNCETIH</sequence>
<feature type="chain" id="PRO_5044769222" description="Non-specific lipid-transfer protein" evidence="5">
    <location>
        <begin position="25"/>
        <end position="117"/>
    </location>
</feature>
<keyword evidence="2 4" id="KW-0813">Transport</keyword>
<dbReference type="SMART" id="SM00499">
    <property type="entry name" value="AAI"/>
    <property type="match status" value="1"/>
</dbReference>
<dbReference type="InterPro" id="IPR036312">
    <property type="entry name" value="Bifun_inhib/LTP/seed_sf"/>
</dbReference>
<dbReference type="EMBL" id="JBJUIK010000007">
    <property type="protein sequence ID" value="KAL3522912.1"/>
    <property type="molecule type" value="Genomic_DNA"/>
</dbReference>
<evidence type="ECO:0000256" key="3">
    <source>
        <dbReference type="ARBA" id="ARBA00023121"/>
    </source>
</evidence>
<comment type="function">
    <text evidence="4">Plant non-specific lipid-transfer proteins transfer phospholipids as well as galactolipids across membranes. May play a role in wax or cutin deposition in the cell walls of expanding epidermal cells and certain secretory tissues.</text>
</comment>
<evidence type="ECO:0000256" key="2">
    <source>
        <dbReference type="ARBA" id="ARBA00022448"/>
    </source>
</evidence>
<dbReference type="GO" id="GO:0008289">
    <property type="term" value="F:lipid binding"/>
    <property type="evidence" value="ECO:0007669"/>
    <property type="project" value="UniProtKB-KW"/>
</dbReference>
<dbReference type="Pfam" id="PF00234">
    <property type="entry name" value="Tryp_alpha_amyl"/>
    <property type="match status" value="1"/>
</dbReference>
<keyword evidence="8" id="KW-1185">Reference proteome</keyword>